<evidence type="ECO:0000313" key="7">
    <source>
        <dbReference type="Proteomes" id="UP001556631"/>
    </source>
</evidence>
<feature type="domain" description="HTH lysR-type" evidence="5">
    <location>
        <begin position="3"/>
        <end position="60"/>
    </location>
</feature>
<keyword evidence="7" id="KW-1185">Reference proteome</keyword>
<dbReference type="RefSeq" id="WP_367991981.1">
    <property type="nucleotide sequence ID" value="NZ_JBFPJR010000006.1"/>
</dbReference>
<dbReference type="SUPFAM" id="SSF53850">
    <property type="entry name" value="Periplasmic binding protein-like II"/>
    <property type="match status" value="1"/>
</dbReference>
<dbReference type="SUPFAM" id="SSF46785">
    <property type="entry name" value="Winged helix' DNA-binding domain"/>
    <property type="match status" value="1"/>
</dbReference>
<reference evidence="6 7" key="1">
    <citation type="submission" date="2024-07" db="EMBL/GenBank/DDBJ databases">
        <authorList>
            <person name="Lee S."/>
            <person name="Kang M."/>
        </authorList>
    </citation>
    <scope>NUCLEOTIDE SEQUENCE [LARGE SCALE GENOMIC DNA]</scope>
    <source>
        <strain evidence="6 7">DS6</strain>
    </source>
</reference>
<evidence type="ECO:0000256" key="1">
    <source>
        <dbReference type="ARBA" id="ARBA00009437"/>
    </source>
</evidence>
<comment type="similarity">
    <text evidence="1">Belongs to the LysR transcriptional regulatory family.</text>
</comment>
<dbReference type="InterPro" id="IPR036388">
    <property type="entry name" value="WH-like_DNA-bd_sf"/>
</dbReference>
<dbReference type="EMBL" id="JBFPJR010000006">
    <property type="protein sequence ID" value="MEX0427010.1"/>
    <property type="molecule type" value="Genomic_DNA"/>
</dbReference>
<sequence>MDPDVRMLRYFLAVAEELNFTRAAERLHIAQPSLSAQIRQLEAQLGVALLQRSTRSVSLTEAGEVLLARGPRALAGMERAWSAAREAGRGTAGTVRLAYSLSAGHETAPDLIEAMRVAHPGISVTTAVLPTPQVLLAVRDGDADVGLARAAAPLEGVRLERLRNDVAGVLVAADHPLAGAASVELRAVAEHPVVLHPRAANPTHYDFIQSLFASRDLQPTIVERDIAFDLSQRLVAAGRAVAVVGRSATGRLASDLKWIPLCESVTIPVALALPATDQSATSAHFERVAMAHAAGHHWIN</sequence>
<keyword evidence="3" id="KW-0238">DNA-binding</keyword>
<dbReference type="Pfam" id="PF00126">
    <property type="entry name" value="HTH_1"/>
    <property type="match status" value="1"/>
</dbReference>
<keyword evidence="4" id="KW-0804">Transcription</keyword>
<proteinExistence type="inferred from homology"/>
<dbReference type="Gene3D" id="1.10.10.10">
    <property type="entry name" value="Winged helix-like DNA-binding domain superfamily/Winged helix DNA-binding domain"/>
    <property type="match status" value="1"/>
</dbReference>
<evidence type="ECO:0000256" key="2">
    <source>
        <dbReference type="ARBA" id="ARBA00023015"/>
    </source>
</evidence>
<dbReference type="PROSITE" id="PS50931">
    <property type="entry name" value="HTH_LYSR"/>
    <property type="match status" value="1"/>
</dbReference>
<evidence type="ECO:0000259" key="5">
    <source>
        <dbReference type="PROSITE" id="PS50931"/>
    </source>
</evidence>
<gene>
    <name evidence="6" type="ORF">AB3X52_05200</name>
</gene>
<comment type="caution">
    <text evidence="6">The sequence shown here is derived from an EMBL/GenBank/DDBJ whole genome shotgun (WGS) entry which is preliminary data.</text>
</comment>
<evidence type="ECO:0000313" key="6">
    <source>
        <dbReference type="EMBL" id="MEX0427010.1"/>
    </source>
</evidence>
<dbReference type="Pfam" id="PF03466">
    <property type="entry name" value="LysR_substrate"/>
    <property type="match status" value="1"/>
</dbReference>
<name>A0ABV3SVR0_9ACTN</name>
<dbReference type="PRINTS" id="PR00039">
    <property type="entry name" value="HTHLYSR"/>
</dbReference>
<keyword evidence="2" id="KW-0805">Transcription regulation</keyword>
<evidence type="ECO:0000256" key="3">
    <source>
        <dbReference type="ARBA" id="ARBA00023125"/>
    </source>
</evidence>
<dbReference type="PANTHER" id="PTHR30346:SF0">
    <property type="entry name" value="HCA OPERON TRANSCRIPTIONAL ACTIVATOR HCAR"/>
    <property type="match status" value="1"/>
</dbReference>
<dbReference type="InterPro" id="IPR036390">
    <property type="entry name" value="WH_DNA-bd_sf"/>
</dbReference>
<protein>
    <submittedName>
        <fullName evidence="6">LysR family transcriptional regulator</fullName>
    </submittedName>
</protein>
<evidence type="ECO:0000256" key="4">
    <source>
        <dbReference type="ARBA" id="ARBA00023163"/>
    </source>
</evidence>
<dbReference type="CDD" id="cd08414">
    <property type="entry name" value="PBP2_LTTR_aromatics_like"/>
    <property type="match status" value="1"/>
</dbReference>
<accession>A0ABV3SVR0</accession>
<dbReference type="Gene3D" id="3.40.190.10">
    <property type="entry name" value="Periplasmic binding protein-like II"/>
    <property type="match status" value="2"/>
</dbReference>
<dbReference type="PANTHER" id="PTHR30346">
    <property type="entry name" value="TRANSCRIPTIONAL DUAL REGULATOR HCAR-RELATED"/>
    <property type="match status" value="1"/>
</dbReference>
<dbReference type="InterPro" id="IPR005119">
    <property type="entry name" value="LysR_subst-bd"/>
</dbReference>
<dbReference type="InterPro" id="IPR000847">
    <property type="entry name" value="LysR_HTH_N"/>
</dbReference>
<organism evidence="6 7">
    <name type="scientific">Nocardioides eburneus</name>
    <dbReference type="NCBI Taxonomy" id="3231482"/>
    <lineage>
        <taxon>Bacteria</taxon>
        <taxon>Bacillati</taxon>
        <taxon>Actinomycetota</taxon>
        <taxon>Actinomycetes</taxon>
        <taxon>Propionibacteriales</taxon>
        <taxon>Nocardioidaceae</taxon>
        <taxon>Nocardioides</taxon>
    </lineage>
</organism>
<dbReference type="Proteomes" id="UP001556631">
    <property type="component" value="Unassembled WGS sequence"/>
</dbReference>